<evidence type="ECO:0000313" key="3">
    <source>
        <dbReference type="Proteomes" id="UP000316905"/>
    </source>
</evidence>
<dbReference type="OrthoDB" id="7006627at2"/>
<dbReference type="RefSeq" id="WP_145144481.1">
    <property type="nucleotide sequence ID" value="NZ_VLKY01000013.1"/>
</dbReference>
<proteinExistence type="predicted"/>
<evidence type="ECO:0000256" key="1">
    <source>
        <dbReference type="SAM" id="MobiDB-lite"/>
    </source>
</evidence>
<organism evidence="2 3">
    <name type="scientific">Pseudomonas duriflava</name>
    <dbReference type="NCBI Taxonomy" id="459528"/>
    <lineage>
        <taxon>Bacteria</taxon>
        <taxon>Pseudomonadati</taxon>
        <taxon>Pseudomonadota</taxon>
        <taxon>Gammaproteobacteria</taxon>
        <taxon>Pseudomonadales</taxon>
        <taxon>Pseudomonadaceae</taxon>
        <taxon>Pseudomonas</taxon>
    </lineage>
</organism>
<feature type="region of interest" description="Disordered" evidence="1">
    <location>
        <begin position="1"/>
        <end position="50"/>
    </location>
</feature>
<evidence type="ECO:0000313" key="2">
    <source>
        <dbReference type="EMBL" id="TWI50955.1"/>
    </source>
</evidence>
<protein>
    <submittedName>
        <fullName evidence="2">Uncharacterized protein</fullName>
    </submittedName>
</protein>
<feature type="compositionally biased region" description="Low complexity" evidence="1">
    <location>
        <begin position="202"/>
        <end position="230"/>
    </location>
</feature>
<feature type="region of interest" description="Disordered" evidence="1">
    <location>
        <begin position="138"/>
        <end position="299"/>
    </location>
</feature>
<reference evidence="2 3" key="1">
    <citation type="journal article" date="2015" name="Stand. Genomic Sci.">
        <title>Genomic Encyclopedia of Bacterial and Archaeal Type Strains, Phase III: the genomes of soil and plant-associated and newly described type strains.</title>
        <authorList>
            <person name="Whitman W.B."/>
            <person name="Woyke T."/>
            <person name="Klenk H.P."/>
            <person name="Zhou Y."/>
            <person name="Lilburn T.G."/>
            <person name="Beck B.J."/>
            <person name="De Vos P."/>
            <person name="Vandamme P."/>
            <person name="Eisen J.A."/>
            <person name="Garrity G."/>
            <person name="Hugenholtz P."/>
            <person name="Kyrpides N.C."/>
        </authorList>
    </citation>
    <scope>NUCLEOTIDE SEQUENCE [LARGE SCALE GENOMIC DNA]</scope>
    <source>
        <strain evidence="2 3">CGMCC 1.6858</strain>
    </source>
</reference>
<feature type="compositionally biased region" description="Low complexity" evidence="1">
    <location>
        <begin position="138"/>
        <end position="163"/>
    </location>
</feature>
<keyword evidence="3" id="KW-1185">Reference proteome</keyword>
<name>A0A562Q2P3_9PSED</name>
<gene>
    <name evidence="2" type="ORF">IQ22_03654</name>
</gene>
<dbReference type="EMBL" id="VLKY01000013">
    <property type="protein sequence ID" value="TWI50955.1"/>
    <property type="molecule type" value="Genomic_DNA"/>
</dbReference>
<comment type="caution">
    <text evidence="2">The sequence shown here is derived from an EMBL/GenBank/DDBJ whole genome shotgun (WGS) entry which is preliminary data.</text>
</comment>
<sequence length="299" mass="30553">MTTPYESNTRESQHRGIPSAQEQSNALQGKAKQVAENAKMQGKSQIDRYSDQAANEIETVANSIKAAASELNDNDRAGLSGYVSNLAQSMVGLADTLRGKSADELIREASRLARENPALFLTGSVAIGFGLSRFAKASSRSSSSVSSDSEMPTSSNMSTSPSMTERDSAESGSMGGSGTTRKAEGMGTSSGLDHTGMASFDSSGTAPSGSSGVGASTTSSTSGMAGQTSTPIVAEVESTYEKTTTVIPEGDTKPMSSVVRPASTSDLADTPAYGSSALDKDKNASSNLGGSKKDTTGGF</sequence>
<accession>A0A562Q2P3</accession>
<dbReference type="Proteomes" id="UP000316905">
    <property type="component" value="Unassembled WGS sequence"/>
</dbReference>
<dbReference type="AlphaFoldDB" id="A0A562Q2P3"/>